<evidence type="ECO:0000259" key="3">
    <source>
        <dbReference type="Pfam" id="PF13837"/>
    </source>
</evidence>
<feature type="domain" description="Myb/SANT-like DNA-binding" evidence="3">
    <location>
        <begin position="183"/>
        <end position="269"/>
    </location>
</feature>
<dbReference type="InterPro" id="IPR044823">
    <property type="entry name" value="ASIL1/2-like"/>
</dbReference>
<evidence type="ECO:0000313" key="5">
    <source>
        <dbReference type="Proteomes" id="UP001497644"/>
    </source>
</evidence>
<name>A0AAV2P3S6_9HYME</name>
<reference evidence="4" key="1">
    <citation type="submission" date="2024-04" db="EMBL/GenBank/DDBJ databases">
        <authorList>
            <consortium name="Molecular Ecology Group"/>
        </authorList>
    </citation>
    <scope>NUCLEOTIDE SEQUENCE</scope>
</reference>
<keyword evidence="5" id="KW-1185">Reference proteome</keyword>
<dbReference type="EMBL" id="OZ034830">
    <property type="protein sequence ID" value="CAL1686551.1"/>
    <property type="molecule type" value="Genomic_DNA"/>
</dbReference>
<gene>
    <name evidence="4" type="ORF">LPLAT_LOCUS11916</name>
</gene>
<proteinExistence type="predicted"/>
<evidence type="ECO:0000256" key="1">
    <source>
        <dbReference type="SAM" id="Coils"/>
    </source>
</evidence>
<feature type="coiled-coil region" evidence="1">
    <location>
        <begin position="396"/>
        <end position="444"/>
    </location>
</feature>
<dbReference type="PANTHER" id="PTHR31307:SF4">
    <property type="entry name" value="TRIHELIX TRANSCRIPTION FACTOR ASIL2"/>
    <property type="match status" value="1"/>
</dbReference>
<feature type="region of interest" description="Disordered" evidence="2">
    <location>
        <begin position="294"/>
        <end position="355"/>
    </location>
</feature>
<dbReference type="Proteomes" id="UP001497644">
    <property type="component" value="Chromosome 7"/>
</dbReference>
<dbReference type="InterPro" id="IPR044822">
    <property type="entry name" value="Myb_DNA-bind_4"/>
</dbReference>
<evidence type="ECO:0000256" key="2">
    <source>
        <dbReference type="SAM" id="MobiDB-lite"/>
    </source>
</evidence>
<dbReference type="Gene3D" id="1.10.10.60">
    <property type="entry name" value="Homeodomain-like"/>
    <property type="match status" value="1"/>
</dbReference>
<sequence length="467" mass="54276">MAANYLTNIGKFQVVKIKTLYVLESLLSRFSYESHRIRMIPNFQRYRVYCCKIYTVKIIKMFFCKHCGNEIYLLDNAPKHLCFLEKSIYLENNNILYATEDDKDLHCVDDSNSSATKEYTTEDDKDLHCVDDSNSSATKEYTTEDDKDLICVDDSSAINNSSTMREESLSTSNCSTTKQHALWTRNAILALLALYEAKVNMLDNPKKRGKIWQEIANDLLEIYGIEMTSDQVRWKMNALLKKYKEVIDNFSKSGRGNIEFEWFQPMDDIFGKNKDTTNQNYTVSSKVYSKIDKASTSQPSEKKRLLESSCLPSTTQHLEKKSLQSSSKSHKKTTADPLSLSVNETDINPKQKKHSSCGTASKIAKTKIELEKQWLDHLTMKRERDRIKDEKNATFMENKKELIKLKKKQLAFKEQELQQRREIAENKLKEKKTLYAEILEVEKQKYKVLKRYLDNKENVQNVSSESD</sequence>
<accession>A0AAV2P3S6</accession>
<organism evidence="4 5">
    <name type="scientific">Lasius platythorax</name>
    <dbReference type="NCBI Taxonomy" id="488582"/>
    <lineage>
        <taxon>Eukaryota</taxon>
        <taxon>Metazoa</taxon>
        <taxon>Ecdysozoa</taxon>
        <taxon>Arthropoda</taxon>
        <taxon>Hexapoda</taxon>
        <taxon>Insecta</taxon>
        <taxon>Pterygota</taxon>
        <taxon>Neoptera</taxon>
        <taxon>Endopterygota</taxon>
        <taxon>Hymenoptera</taxon>
        <taxon>Apocrita</taxon>
        <taxon>Aculeata</taxon>
        <taxon>Formicoidea</taxon>
        <taxon>Formicidae</taxon>
        <taxon>Formicinae</taxon>
        <taxon>Lasius</taxon>
        <taxon>Lasius</taxon>
    </lineage>
</organism>
<protein>
    <recommendedName>
        <fullName evidence="3">Myb/SANT-like DNA-binding domain-containing protein</fullName>
    </recommendedName>
</protein>
<keyword evidence="1" id="KW-0175">Coiled coil</keyword>
<evidence type="ECO:0000313" key="4">
    <source>
        <dbReference type="EMBL" id="CAL1686551.1"/>
    </source>
</evidence>
<dbReference type="PANTHER" id="PTHR31307">
    <property type="entry name" value="TRIHELIX TRANSCRIPTION FACTOR ASIL2"/>
    <property type="match status" value="1"/>
</dbReference>
<dbReference type="Pfam" id="PF13837">
    <property type="entry name" value="Myb_DNA-bind_4"/>
    <property type="match status" value="1"/>
</dbReference>
<dbReference type="AlphaFoldDB" id="A0AAV2P3S6"/>